<gene>
    <name evidence="8" type="ORF">PPERSA_11334</name>
</gene>
<reference evidence="8 9" key="1">
    <citation type="journal article" date="2015" name="Sci. Rep.">
        <title>Genome of the facultative scuticociliatosis pathogen Pseudocohnilembus persalinus provides insight into its virulence through horizontal gene transfer.</title>
        <authorList>
            <person name="Xiong J."/>
            <person name="Wang G."/>
            <person name="Cheng J."/>
            <person name="Tian M."/>
            <person name="Pan X."/>
            <person name="Warren A."/>
            <person name="Jiang C."/>
            <person name="Yuan D."/>
            <person name="Miao W."/>
        </authorList>
    </citation>
    <scope>NUCLEOTIDE SEQUENCE [LARGE SCALE GENOMIC DNA]</scope>
    <source>
        <strain evidence="8">36N120E</strain>
    </source>
</reference>
<feature type="region of interest" description="Disordered" evidence="5">
    <location>
        <begin position="1754"/>
        <end position="1790"/>
    </location>
</feature>
<dbReference type="InterPro" id="IPR000571">
    <property type="entry name" value="Znf_CCCH"/>
</dbReference>
<feature type="region of interest" description="Disordered" evidence="5">
    <location>
        <begin position="2041"/>
        <end position="2176"/>
    </location>
</feature>
<dbReference type="InterPro" id="IPR050836">
    <property type="entry name" value="SDS22/Internalin_LRR"/>
</dbReference>
<evidence type="ECO:0000256" key="3">
    <source>
        <dbReference type="PROSITE-ProRule" id="PRU00723"/>
    </source>
</evidence>
<dbReference type="InterPro" id="IPR003591">
    <property type="entry name" value="Leu-rich_rpt_typical-subtyp"/>
</dbReference>
<dbReference type="PROSITE" id="PS51450">
    <property type="entry name" value="LRR"/>
    <property type="match status" value="13"/>
</dbReference>
<feature type="domain" description="C3H1-type" evidence="7">
    <location>
        <begin position="1489"/>
        <end position="1517"/>
    </location>
</feature>
<evidence type="ECO:0000313" key="9">
    <source>
        <dbReference type="Proteomes" id="UP000054937"/>
    </source>
</evidence>
<feature type="compositionally biased region" description="Polar residues" evidence="5">
    <location>
        <begin position="2082"/>
        <end position="2093"/>
    </location>
</feature>
<feature type="compositionally biased region" description="Basic and acidic residues" evidence="5">
    <location>
        <begin position="2146"/>
        <end position="2158"/>
    </location>
</feature>
<dbReference type="Pfam" id="PF14580">
    <property type="entry name" value="LRR_9"/>
    <property type="match status" value="3"/>
</dbReference>
<sequence>MMKNAQDIEKIELVLEEMKRMEPILHFPNIKILILTHCEIYKIEGLQKLVQLKEINLDENLISSLDGLQNCVNLEKLCIQNNRIKKIEHLESLEKLEVLWLNNNKIDTLQNLNTLTELKQLWIAGNQIEEIRISLDKLQKLEDLNLSGNKICSFKEALNLNRLPNLNILSFYDPHFGENPICNLCNYQTYVLYHLRNIQKLDTLYISEEAKCFAEATFMKKKMYYNMRIKTIQRCFSTLKKLIRKARKIKQDSLNEDIANLQLRLAQIQDESKNEDNIEYLIMENESLYKEKLDEIEHVEEVYYSLKMKLHETEKVSIHKLITELESGGNVRLEEGKSNEKWYLSCIDLMKSRFHQEEMAQFGIYDIEIKRVVRIHNRFLRNKFEEKMESLVDVSNSNYKKSLEYLFYGQDPVCPNEIHHVLEEGFRSQQENKQLGYSPYTSLVNSLSGADSSRLTHFLKSKQNDEKFKRDFIKKRFPNKEIKIYPSGQILICKVLMVKSMQDSQYPYFDPKISPCEIHQQQPIQENHYPGECTVYRVKEDDPKHKLWMVIDNNLVLPEYLVEYEYVLQNSNQNKVADFGEKIGILDNPEDEFISPHNINTYKSELTNIYNTLCEEVNNYQFENIEDLKHQNLEIRAQDLDRAEVSTIKVTLLNYFKYCLSRSTLYELNPNLLTDQTLEAETKEQDLVGSRNFQDILFLNLSNMKISEVVVYPSFKNLKTLSLSYNKIEDLSPIINYPNLVQLDVSHNQITKVKGVEQLENLEILDLSHNDLSDFMDVSCLKSLDKLTDLKIMFNPFTEDKSILPLVVKMLKNLQFLDNKKIDKNDFLQMKQQNQEEITDEMIKQYGKIFQSKQIIEQDFNWKHTIEILNISHIKLKRINNLEELVNLRQINFSHNALEKIQGLSNCKLLEEINFEKNKIQKIEGLEQLIYLKKIELGKNKIQKISGISNLQNLMQLSLEDNEIESLDPFPELKNLMELYIGNNRLSESKEIAILKPLQKLIILDMSGNPFSKDPNYRIYTLFVINKLKVLDGISIEASEQKLAKELFTGRLTEEILESRLYGQQPQDVTELDLSNCKLRDFEDIFNHNNFPNLTELNLSANLFQSTRILGFLPNLKILILNTNKIETLFYNQDINIQRGLNGCQNLEILDISHNQLKDFNGLQFCLLRDLKILKAYSNEIIRIDCLEYLSQLKELDVNHNKIRYFDQNSFIASNPIKCLKIDDNLLKNFNNMHKLYNLKHLFANSNRINDIPDIDRLCDVKNLKELELSGNALSRRPGYRLALLKKLPGLFFLDGREVTQDERERLDLLNGVEQKSQLPNINMQQQLQVNKGYVPVRLNAINFDGVFEDFEEGELSEGELPESQEQSQELDRNKDDKQNAKIKGNIPSLEVNEEDEIEYVRYHSRSRSRDKGRKKKKAKKNNKKSKQKKKQKKVKRSSSSSRSRSKSSRSSSASSFSISSSGSTSKGSASQYIDENYYKKDDTYFRDPDGKKMCIHYVKNGRCPLDDKCGFSHVIRNYPCKVYVAGENCDGKCGKLHNVKKMEAMPTLLKAFNEDNYEYFKYILSKNPKNMKLFTKIKNYVKARQEKEQEKKLANMPIQPLPIVTPINPNINQQVDQKVNMLPLLDPNTINQNNIDNKNKSNLNIQNSQIDNITLTPNPLRADIQLPQQQNQNEESNVLQNKQENKIFNALDLLGPNNTLFKNNNIQQPIIFQEPTSITQKQTSQENGNKKCTQDQLNNLQFNPYIKSNEKIEKQTGDQVQQQTGYQQNLNGSQNLNISTSNSIPTDKNYNSQEIQTNYQNYQYQDKQIINDQIPKNQSSNLQQTTSNQNNQQLPQFPDQNKQPLQQQVNNVNYQQNLANSQNLPVLQQQIPQNTFSNQYNNGNYTNSSYESEYNYQNYNQIPVDKSIPYQQYGQYPSENYNYQQGTNQNQYDGYQNFNGNSNYQNQDYSYYNNNGYNNQNWGYGQNQNQTQSYNNNYQNYPYNNNTAQTQYNQQYYYNQEPNHTNQGINYPSNNYNQYDNYQKTQYQDNNSKYDQQYQNYNQNSSQGNEKSINNNQKQNNSKINFKGNDNMYSNKEDSWKSNSEQKSQNSLKQKEQNEVESKDPRIQAKRQNLNQQKQSVSKEKSLSNSQQITDKINNISETNNNKREIEQNKEKTQYLQPNLSQNEGNNSEQYDKNGEFKIQKKVKPQTKTQQIDYQINNQNSSLVEQQAKKIENDIKITNNQKQLEQTDQKQPLQQKSQDKIQNQIKIPQQQQYQQQQQQQQQQQNPQSSTSASTNKGLSMKEIIEKELKNFPQIKEDLLKHLKQSIKDKEQGTDIISKMMLNFTEIIFYFIYHYMVIKIIHQIIIQNIN</sequence>
<evidence type="ECO:0000259" key="7">
    <source>
        <dbReference type="PROSITE" id="PS50103"/>
    </source>
</evidence>
<keyword evidence="4" id="KW-0175">Coiled coil</keyword>
<proteinExistence type="predicted"/>
<feature type="compositionally biased region" description="Basic residues" evidence="5">
    <location>
        <begin position="1403"/>
        <end position="1437"/>
    </location>
</feature>
<dbReference type="GO" id="GO:0008270">
    <property type="term" value="F:zinc ion binding"/>
    <property type="evidence" value="ECO:0007669"/>
    <property type="project" value="UniProtKB-KW"/>
</dbReference>
<dbReference type="InterPro" id="IPR032675">
    <property type="entry name" value="LRR_dom_sf"/>
</dbReference>
<feature type="region of interest" description="Disordered" evidence="5">
    <location>
        <begin position="2251"/>
        <end position="2281"/>
    </location>
</feature>
<dbReference type="InParanoid" id="A0A0V0QPP9"/>
<feature type="region of interest" description="Disordered" evidence="5">
    <location>
        <begin position="1820"/>
        <end position="1843"/>
    </location>
</feature>
<feature type="compositionally biased region" description="Low complexity" evidence="5">
    <location>
        <begin position="2251"/>
        <end position="2272"/>
    </location>
</feature>
<evidence type="ECO:0000256" key="5">
    <source>
        <dbReference type="SAM" id="MobiDB-lite"/>
    </source>
</evidence>
<feature type="coiled-coil region" evidence="4">
    <location>
        <begin position="251"/>
        <end position="278"/>
    </location>
</feature>
<feature type="region of interest" description="Disordered" evidence="5">
    <location>
        <begin position="1355"/>
        <end position="1387"/>
    </location>
</feature>
<feature type="compositionally biased region" description="Low complexity" evidence="5">
    <location>
        <begin position="2041"/>
        <end position="2066"/>
    </location>
</feature>
<dbReference type="OrthoDB" id="1517790at2759"/>
<dbReference type="Pfam" id="PF12799">
    <property type="entry name" value="LRR_4"/>
    <property type="match status" value="1"/>
</dbReference>
<dbReference type="SMART" id="SM00369">
    <property type="entry name" value="LRR_TYP"/>
    <property type="match status" value="12"/>
</dbReference>
<feature type="compositionally biased region" description="Low complexity" evidence="5">
    <location>
        <begin position="1758"/>
        <end position="1769"/>
    </location>
</feature>
<feature type="compositionally biased region" description="Low complexity" evidence="5">
    <location>
        <begin position="1438"/>
        <end position="1470"/>
    </location>
</feature>
<feature type="compositionally biased region" description="Basic and acidic residues" evidence="5">
    <location>
        <begin position="1370"/>
        <end position="1380"/>
    </location>
</feature>
<keyword evidence="6" id="KW-0812">Transmembrane</keyword>
<dbReference type="SMART" id="SM00365">
    <property type="entry name" value="LRR_SD22"/>
    <property type="match status" value="18"/>
</dbReference>
<keyword evidence="3" id="KW-0862">Zinc</keyword>
<feature type="compositionally biased region" description="Polar residues" evidence="5">
    <location>
        <begin position="2111"/>
        <end position="2121"/>
    </location>
</feature>
<dbReference type="SUPFAM" id="SSF52058">
    <property type="entry name" value="L domain-like"/>
    <property type="match status" value="1"/>
</dbReference>
<dbReference type="SUPFAM" id="SSF52075">
    <property type="entry name" value="Outer arm dynein light chain 1"/>
    <property type="match status" value="2"/>
</dbReference>
<dbReference type="EMBL" id="LDAU01000120">
    <property type="protein sequence ID" value="KRX04210.1"/>
    <property type="molecule type" value="Genomic_DNA"/>
</dbReference>
<evidence type="ECO:0000256" key="1">
    <source>
        <dbReference type="ARBA" id="ARBA00022614"/>
    </source>
</evidence>
<dbReference type="Proteomes" id="UP000054937">
    <property type="component" value="Unassembled WGS sequence"/>
</dbReference>
<evidence type="ECO:0000256" key="4">
    <source>
        <dbReference type="SAM" id="Coils"/>
    </source>
</evidence>
<dbReference type="Gene3D" id="3.80.10.10">
    <property type="entry name" value="Ribonuclease Inhibitor"/>
    <property type="match status" value="7"/>
</dbReference>
<feature type="zinc finger region" description="C3H1-type" evidence="3">
    <location>
        <begin position="1489"/>
        <end position="1517"/>
    </location>
</feature>
<feature type="region of interest" description="Disordered" evidence="5">
    <location>
        <begin position="1401"/>
        <end position="1470"/>
    </location>
</feature>
<comment type="caution">
    <text evidence="8">The sequence shown here is derived from an EMBL/GenBank/DDBJ whole genome shotgun (WGS) entry which is preliminary data.</text>
</comment>
<feature type="compositionally biased region" description="Basic and acidic residues" evidence="5">
    <location>
        <begin position="2094"/>
        <end position="2108"/>
    </location>
</feature>
<dbReference type="InterPro" id="IPR001611">
    <property type="entry name" value="Leu-rich_rpt"/>
</dbReference>
<dbReference type="PANTHER" id="PTHR46652:SF3">
    <property type="entry name" value="LEUCINE-RICH REPEAT-CONTAINING PROTEIN 9"/>
    <property type="match status" value="1"/>
</dbReference>
<dbReference type="PANTHER" id="PTHR46652">
    <property type="entry name" value="LEUCINE-RICH REPEAT AND IQ DOMAIN-CONTAINING PROTEIN 1-RELATED"/>
    <property type="match status" value="1"/>
</dbReference>
<evidence type="ECO:0000313" key="8">
    <source>
        <dbReference type="EMBL" id="KRX04210.1"/>
    </source>
</evidence>
<evidence type="ECO:0000256" key="6">
    <source>
        <dbReference type="SAM" id="Phobius"/>
    </source>
</evidence>
<feature type="compositionally biased region" description="Polar residues" evidence="5">
    <location>
        <begin position="1770"/>
        <end position="1790"/>
    </location>
</feature>
<accession>A0A0V0QPP9</accession>
<dbReference type="Pfam" id="PF13516">
    <property type="entry name" value="LRR_6"/>
    <property type="match status" value="1"/>
</dbReference>
<evidence type="ECO:0000256" key="2">
    <source>
        <dbReference type="ARBA" id="ARBA00022737"/>
    </source>
</evidence>
<feature type="compositionally biased region" description="Polar residues" evidence="5">
    <location>
        <begin position="2128"/>
        <end position="2145"/>
    </location>
</feature>
<feature type="compositionally biased region" description="Polar residues" evidence="5">
    <location>
        <begin position="2159"/>
        <end position="2174"/>
    </location>
</feature>
<keyword evidence="3" id="KW-0863">Zinc-finger</keyword>
<dbReference type="PROSITE" id="PS50103">
    <property type="entry name" value="ZF_C3H1"/>
    <property type="match status" value="1"/>
</dbReference>
<keyword evidence="2" id="KW-0677">Repeat</keyword>
<keyword evidence="6" id="KW-1133">Transmembrane helix</keyword>
<keyword evidence="1" id="KW-0433">Leucine-rich repeat</keyword>
<feature type="transmembrane region" description="Helical" evidence="6">
    <location>
        <begin position="2331"/>
        <end position="2350"/>
    </location>
</feature>
<protein>
    <recommendedName>
        <fullName evidence="7">C3H1-type domain-containing protein</fullName>
    </recommendedName>
</protein>
<name>A0A0V0QPP9_PSEPJ</name>
<keyword evidence="9" id="KW-1185">Reference proteome</keyword>
<keyword evidence="3" id="KW-0479">Metal-binding</keyword>
<dbReference type="InterPro" id="IPR025875">
    <property type="entry name" value="Leu-rich_rpt_4"/>
</dbReference>
<organism evidence="8 9">
    <name type="scientific">Pseudocohnilembus persalinus</name>
    <name type="common">Ciliate</name>
    <dbReference type="NCBI Taxonomy" id="266149"/>
    <lineage>
        <taxon>Eukaryota</taxon>
        <taxon>Sar</taxon>
        <taxon>Alveolata</taxon>
        <taxon>Ciliophora</taxon>
        <taxon>Intramacronucleata</taxon>
        <taxon>Oligohymenophorea</taxon>
        <taxon>Scuticociliatia</taxon>
        <taxon>Philasterida</taxon>
        <taxon>Pseudocohnilembidae</taxon>
        <taxon>Pseudocohnilembus</taxon>
    </lineage>
</organism>
<keyword evidence="6" id="KW-0472">Membrane</keyword>